<keyword evidence="3" id="KW-0813">Transport</keyword>
<keyword evidence="3" id="KW-0406">Ion transport</keyword>
<keyword evidence="4" id="KW-1185">Reference proteome</keyword>
<dbReference type="OrthoDB" id="2974133at2"/>
<evidence type="ECO:0000256" key="1">
    <source>
        <dbReference type="SAM" id="Phobius"/>
    </source>
</evidence>
<dbReference type="Gene3D" id="1.10.287.70">
    <property type="match status" value="1"/>
</dbReference>
<name>A0A553WAH4_9SPHN</name>
<keyword evidence="1" id="KW-1133">Transmembrane helix</keyword>
<keyword evidence="1" id="KW-0472">Membrane</keyword>
<dbReference type="RefSeq" id="WP_143776907.1">
    <property type="nucleotide sequence ID" value="NZ_VKKU01000002.1"/>
</dbReference>
<comment type="caution">
    <text evidence="3">The sequence shown here is derived from an EMBL/GenBank/DDBJ whole genome shotgun (WGS) entry which is preliminary data.</text>
</comment>
<evidence type="ECO:0000313" key="4">
    <source>
        <dbReference type="Proteomes" id="UP000320160"/>
    </source>
</evidence>
<dbReference type="InterPro" id="IPR013099">
    <property type="entry name" value="K_chnl_dom"/>
</dbReference>
<dbReference type="SUPFAM" id="SSF81324">
    <property type="entry name" value="Voltage-gated potassium channels"/>
    <property type="match status" value="1"/>
</dbReference>
<organism evidence="3 4">
    <name type="scientific">Sphingorhabdus contaminans</name>
    <dbReference type="NCBI Taxonomy" id="1343899"/>
    <lineage>
        <taxon>Bacteria</taxon>
        <taxon>Pseudomonadati</taxon>
        <taxon>Pseudomonadota</taxon>
        <taxon>Alphaproteobacteria</taxon>
        <taxon>Sphingomonadales</taxon>
        <taxon>Sphingomonadaceae</taxon>
        <taxon>Sphingorhabdus</taxon>
    </lineage>
</organism>
<dbReference type="EMBL" id="VKKU01000002">
    <property type="protein sequence ID" value="TSB01689.1"/>
    <property type="molecule type" value="Genomic_DNA"/>
</dbReference>
<reference evidence="3 4" key="1">
    <citation type="submission" date="2019-07" db="EMBL/GenBank/DDBJ databases">
        <authorList>
            <person name="Park M."/>
        </authorList>
    </citation>
    <scope>NUCLEOTIDE SEQUENCE [LARGE SCALE GENOMIC DNA]</scope>
    <source>
        <strain evidence="3 4">KCTC32445</strain>
    </source>
</reference>
<keyword evidence="3" id="KW-0407">Ion channel</keyword>
<dbReference type="Proteomes" id="UP000320160">
    <property type="component" value="Unassembled WGS sequence"/>
</dbReference>
<feature type="domain" description="Potassium channel" evidence="2">
    <location>
        <begin position="70"/>
        <end position="135"/>
    </location>
</feature>
<accession>A0A553WAH4</accession>
<dbReference type="Pfam" id="PF07885">
    <property type="entry name" value="Ion_trans_2"/>
    <property type="match status" value="1"/>
</dbReference>
<protein>
    <submittedName>
        <fullName evidence="3">Two pore domain potassium channel family protein</fullName>
    </submittedName>
</protein>
<feature type="transmembrane region" description="Helical" evidence="1">
    <location>
        <begin position="47"/>
        <end position="72"/>
    </location>
</feature>
<dbReference type="GO" id="GO:0034220">
    <property type="term" value="P:monoatomic ion transmembrane transport"/>
    <property type="evidence" value="ECO:0007669"/>
    <property type="project" value="UniProtKB-KW"/>
</dbReference>
<feature type="transmembrane region" description="Helical" evidence="1">
    <location>
        <begin position="111"/>
        <end position="136"/>
    </location>
</feature>
<sequence>MFAQLLVSTLIVLLTVVIHGAGLALLGRSLRNEIQVERAHHLAAMSARAMLFTLALVVGLFTLHGIEIWLYAFLFEALGAVTDIETAVYFSTISYAGIGFDDRYINPGWRLVAAIEGINGLLLLGWSTAFFVTIVARLGRT</sequence>
<evidence type="ECO:0000259" key="2">
    <source>
        <dbReference type="Pfam" id="PF07885"/>
    </source>
</evidence>
<dbReference type="AlphaFoldDB" id="A0A553WAH4"/>
<proteinExistence type="predicted"/>
<evidence type="ECO:0000313" key="3">
    <source>
        <dbReference type="EMBL" id="TSB01689.1"/>
    </source>
</evidence>
<gene>
    <name evidence="3" type="ORF">FOM92_10950</name>
</gene>
<keyword evidence="1" id="KW-0812">Transmembrane</keyword>
<feature type="transmembrane region" description="Helical" evidence="1">
    <location>
        <begin position="6"/>
        <end position="26"/>
    </location>
</feature>